<dbReference type="Proteomes" id="UP000596660">
    <property type="component" value="Unplaced"/>
</dbReference>
<feature type="region of interest" description="Disordered" evidence="2">
    <location>
        <begin position="21"/>
        <end position="55"/>
    </location>
</feature>
<evidence type="ECO:0000256" key="3">
    <source>
        <dbReference type="SAM" id="Phobius"/>
    </source>
</evidence>
<evidence type="ECO:0000313" key="4">
    <source>
        <dbReference type="EnsemblPlants" id="AUR62026423-RA:cds"/>
    </source>
</evidence>
<evidence type="ECO:0000256" key="2">
    <source>
        <dbReference type="SAM" id="MobiDB-lite"/>
    </source>
</evidence>
<protein>
    <submittedName>
        <fullName evidence="4">Uncharacterized protein</fullName>
    </submittedName>
</protein>
<evidence type="ECO:0000313" key="5">
    <source>
        <dbReference type="Proteomes" id="UP000596660"/>
    </source>
</evidence>
<keyword evidence="3" id="KW-0472">Membrane</keyword>
<sequence length="305" mass="34074">MPATTFASNVVSAGSNSAGILGKEPAGHATSPAAVSSPTRSLTHESADGDSKSVSLSSNIQSEAQDIAPMIRTSLRLVKLLAKYKYFVMAKPALRTAIHFLCGATVEPDFGCTLSYTFFYSPACRGACDDSGRSLTGYCVFLGNSLVSWKTKKQKAKEILTMSLDRFTGKRKRRNVCDESLEFAEVSFQNSIQKTITLHPNLFKETNCNFMKWVDCNIVEEDLRFQIFDKDTTIAEMELHMSSFEVRVKKLEGKKLKLEDLVKELKKELSQLRMQLVRASRTETQLLMALFFSWLLFGIVVVCLK</sequence>
<keyword evidence="5" id="KW-1185">Reference proteome</keyword>
<feature type="compositionally biased region" description="Basic and acidic residues" evidence="2">
    <location>
        <begin position="42"/>
        <end position="51"/>
    </location>
</feature>
<accession>A0A803MBF6</accession>
<organism evidence="4 5">
    <name type="scientific">Chenopodium quinoa</name>
    <name type="common">Quinoa</name>
    <dbReference type="NCBI Taxonomy" id="63459"/>
    <lineage>
        <taxon>Eukaryota</taxon>
        <taxon>Viridiplantae</taxon>
        <taxon>Streptophyta</taxon>
        <taxon>Embryophyta</taxon>
        <taxon>Tracheophyta</taxon>
        <taxon>Spermatophyta</taxon>
        <taxon>Magnoliopsida</taxon>
        <taxon>eudicotyledons</taxon>
        <taxon>Gunneridae</taxon>
        <taxon>Pentapetalae</taxon>
        <taxon>Caryophyllales</taxon>
        <taxon>Chenopodiaceae</taxon>
        <taxon>Chenopodioideae</taxon>
        <taxon>Atripliceae</taxon>
        <taxon>Chenopodium</taxon>
    </lineage>
</organism>
<dbReference type="AlphaFoldDB" id="A0A803MBF6"/>
<evidence type="ECO:0000256" key="1">
    <source>
        <dbReference type="SAM" id="Coils"/>
    </source>
</evidence>
<proteinExistence type="predicted"/>
<feature type="coiled-coil region" evidence="1">
    <location>
        <begin position="234"/>
        <end position="282"/>
    </location>
</feature>
<keyword evidence="3" id="KW-1133">Transmembrane helix</keyword>
<keyword evidence="1" id="KW-0175">Coiled coil</keyword>
<keyword evidence="3" id="KW-0812">Transmembrane</keyword>
<dbReference type="Gramene" id="AUR62026423-RA">
    <property type="protein sequence ID" value="AUR62026423-RA:cds"/>
    <property type="gene ID" value="AUR62026423"/>
</dbReference>
<feature type="transmembrane region" description="Helical" evidence="3">
    <location>
        <begin position="286"/>
        <end position="304"/>
    </location>
</feature>
<name>A0A803MBF6_CHEQI</name>
<reference evidence="4" key="2">
    <citation type="submission" date="2021-03" db="UniProtKB">
        <authorList>
            <consortium name="EnsemblPlants"/>
        </authorList>
    </citation>
    <scope>IDENTIFICATION</scope>
</reference>
<dbReference type="EnsemblPlants" id="AUR62026423-RA">
    <property type="protein sequence ID" value="AUR62026423-RA:cds"/>
    <property type="gene ID" value="AUR62026423"/>
</dbReference>
<reference evidence="4" key="1">
    <citation type="journal article" date="2017" name="Nature">
        <title>The genome of Chenopodium quinoa.</title>
        <authorList>
            <person name="Jarvis D.E."/>
            <person name="Ho Y.S."/>
            <person name="Lightfoot D.J."/>
            <person name="Schmoeckel S.M."/>
            <person name="Li B."/>
            <person name="Borm T.J.A."/>
            <person name="Ohyanagi H."/>
            <person name="Mineta K."/>
            <person name="Michell C.T."/>
            <person name="Saber N."/>
            <person name="Kharbatia N.M."/>
            <person name="Rupper R.R."/>
            <person name="Sharp A.R."/>
            <person name="Dally N."/>
            <person name="Boughton B.A."/>
            <person name="Woo Y.H."/>
            <person name="Gao G."/>
            <person name="Schijlen E.G.W.M."/>
            <person name="Guo X."/>
            <person name="Momin A.A."/>
            <person name="Negrao S."/>
            <person name="Al-Babili S."/>
            <person name="Gehring C."/>
            <person name="Roessner U."/>
            <person name="Jung C."/>
            <person name="Murphy K."/>
            <person name="Arold S.T."/>
            <person name="Gojobori T."/>
            <person name="van der Linden C.G."/>
            <person name="van Loo E.N."/>
            <person name="Jellen E.N."/>
            <person name="Maughan P.J."/>
            <person name="Tester M."/>
        </authorList>
    </citation>
    <scope>NUCLEOTIDE SEQUENCE [LARGE SCALE GENOMIC DNA]</scope>
    <source>
        <strain evidence="4">cv. PI 614886</strain>
    </source>
</reference>